<keyword evidence="3" id="KW-1185">Reference proteome</keyword>
<gene>
    <name evidence="2" type="ORF">GTQ48_10060</name>
</gene>
<organism evidence="2 3">
    <name type="scientific">Alteromonas genovensis</name>
    <dbReference type="NCBI Taxonomy" id="471225"/>
    <lineage>
        <taxon>Bacteria</taxon>
        <taxon>Pseudomonadati</taxon>
        <taxon>Pseudomonadota</taxon>
        <taxon>Gammaproteobacteria</taxon>
        <taxon>Alteromonadales</taxon>
        <taxon>Alteromonadaceae</taxon>
        <taxon>Alteromonas/Salinimonas group</taxon>
        <taxon>Alteromonas</taxon>
    </lineage>
</organism>
<evidence type="ECO:0000313" key="3">
    <source>
        <dbReference type="Proteomes" id="UP000471381"/>
    </source>
</evidence>
<evidence type="ECO:0008006" key="4">
    <source>
        <dbReference type="Google" id="ProtNLM"/>
    </source>
</evidence>
<dbReference type="EMBL" id="JAAAWO010000006">
    <property type="protein sequence ID" value="NDW15861.1"/>
    <property type="molecule type" value="Genomic_DNA"/>
</dbReference>
<evidence type="ECO:0000313" key="2">
    <source>
        <dbReference type="EMBL" id="NDW15861.1"/>
    </source>
</evidence>
<dbReference type="Proteomes" id="UP000471381">
    <property type="component" value="Unassembled WGS sequence"/>
</dbReference>
<dbReference type="AlphaFoldDB" id="A0A6N9TFE9"/>
<reference evidence="2 3" key="1">
    <citation type="submission" date="2020-01" db="EMBL/GenBank/DDBJ databases">
        <title>Genomes of bacteria type strains.</title>
        <authorList>
            <person name="Chen J."/>
            <person name="Zhu S."/>
            <person name="Yang J."/>
        </authorList>
    </citation>
    <scope>NUCLEOTIDE SEQUENCE [LARGE SCALE GENOMIC DNA]</scope>
    <source>
        <strain evidence="2 3">LMG 24078</strain>
    </source>
</reference>
<feature type="signal peptide" evidence="1">
    <location>
        <begin position="1"/>
        <end position="21"/>
    </location>
</feature>
<dbReference type="RefSeq" id="WP_163106570.1">
    <property type="nucleotide sequence ID" value="NZ_JAAAWO010000006.1"/>
</dbReference>
<sequence length="158" mass="17636">MRLPFRVILFVLLILPNAVRASTANEEHHHWQQSPHHLSLLVATTNTDEHGDAFTLGVDYEYRVNDFLGIGLVAEYAFGDIEAFTYLAVADLHITNNFIAQVGPGVEFFDGEEIPVARVGLLYEFELSGLTLSPQLHYDYHHDHDDAIVAGLAFGIAF</sequence>
<feature type="chain" id="PRO_5027024713" description="Outer membrane beta-barrel protein" evidence="1">
    <location>
        <begin position="22"/>
        <end position="158"/>
    </location>
</feature>
<evidence type="ECO:0000256" key="1">
    <source>
        <dbReference type="SAM" id="SignalP"/>
    </source>
</evidence>
<proteinExistence type="predicted"/>
<protein>
    <recommendedName>
        <fullName evidence="4">Outer membrane beta-barrel protein</fullName>
    </recommendedName>
</protein>
<keyword evidence="1" id="KW-0732">Signal</keyword>
<accession>A0A6N9TFE9</accession>
<comment type="caution">
    <text evidence="2">The sequence shown here is derived from an EMBL/GenBank/DDBJ whole genome shotgun (WGS) entry which is preliminary data.</text>
</comment>
<name>A0A6N9TFE9_9ALTE</name>